<evidence type="ECO:0000313" key="3">
    <source>
        <dbReference type="Proteomes" id="UP000007800"/>
    </source>
</evidence>
<reference evidence="2 3" key="1">
    <citation type="submission" date="2008-07" db="EMBL/GenBank/DDBJ databases">
        <authorList>
            <person name="El-Sayed N."/>
            <person name="Caler E."/>
            <person name="Inman J."/>
            <person name="Amedeo P."/>
            <person name="Hass B."/>
            <person name="Wortman J."/>
        </authorList>
    </citation>
    <scope>NUCLEOTIDE SEQUENCE [LARGE SCALE GENOMIC DNA]</scope>
    <source>
        <strain evidence="3">ATCC 50983 / TXsc</strain>
    </source>
</reference>
<feature type="compositionally biased region" description="Acidic residues" evidence="1">
    <location>
        <begin position="78"/>
        <end position="89"/>
    </location>
</feature>
<accession>C5LT42</accession>
<dbReference type="AlphaFoldDB" id="C5LT42"/>
<gene>
    <name evidence="2" type="ORF">Pmar_PMAR024487</name>
</gene>
<evidence type="ECO:0000313" key="2">
    <source>
        <dbReference type="EMBL" id="EER00010.1"/>
    </source>
</evidence>
<dbReference type="Proteomes" id="UP000007800">
    <property type="component" value="Unassembled WGS sequence"/>
</dbReference>
<evidence type="ECO:0000256" key="1">
    <source>
        <dbReference type="SAM" id="MobiDB-lite"/>
    </source>
</evidence>
<dbReference type="RefSeq" id="XP_002767292.1">
    <property type="nucleotide sequence ID" value="XM_002767246.1"/>
</dbReference>
<dbReference type="EMBL" id="GG685288">
    <property type="protein sequence ID" value="EER00010.1"/>
    <property type="molecule type" value="Genomic_DNA"/>
</dbReference>
<feature type="compositionally biased region" description="Basic and acidic residues" evidence="1">
    <location>
        <begin position="42"/>
        <end position="55"/>
    </location>
</feature>
<organism evidence="3">
    <name type="scientific">Perkinsus marinus (strain ATCC 50983 / TXsc)</name>
    <dbReference type="NCBI Taxonomy" id="423536"/>
    <lineage>
        <taxon>Eukaryota</taxon>
        <taxon>Sar</taxon>
        <taxon>Alveolata</taxon>
        <taxon>Perkinsozoa</taxon>
        <taxon>Perkinsea</taxon>
        <taxon>Perkinsida</taxon>
        <taxon>Perkinsidae</taxon>
        <taxon>Perkinsus</taxon>
    </lineage>
</organism>
<name>C5LT42_PERM5</name>
<dbReference type="GeneID" id="9049706"/>
<keyword evidence="3" id="KW-1185">Reference proteome</keyword>
<feature type="region of interest" description="Disordered" evidence="1">
    <location>
        <begin position="42"/>
        <end position="89"/>
    </location>
</feature>
<proteinExistence type="predicted"/>
<protein>
    <submittedName>
        <fullName evidence="2">Uncharacterized protein</fullName>
    </submittedName>
</protein>
<dbReference type="InParanoid" id="C5LT42"/>
<sequence>MGSREVHPQQPDERATAFFRALDQYNRALEEDLEVAAVRVENDSGLRPARADRRRQSSRSIPKPDDQGTAVSQGGNDVNEEDPWVEAWV</sequence>